<proteinExistence type="predicted"/>
<evidence type="ECO:0008006" key="4">
    <source>
        <dbReference type="Google" id="ProtNLM"/>
    </source>
</evidence>
<reference evidence="3" key="1">
    <citation type="journal article" date="2019" name="Int. J. Syst. Evol. Microbiol.">
        <title>The Global Catalogue of Microorganisms (GCM) 10K type strain sequencing project: providing services to taxonomists for standard genome sequencing and annotation.</title>
        <authorList>
            <consortium name="The Broad Institute Genomics Platform"/>
            <consortium name="The Broad Institute Genome Sequencing Center for Infectious Disease"/>
            <person name="Wu L."/>
            <person name="Ma J."/>
        </authorList>
    </citation>
    <scope>NUCLEOTIDE SEQUENCE [LARGE SCALE GENOMIC DNA]</scope>
    <source>
        <strain evidence="3">CECT 8064</strain>
    </source>
</reference>
<dbReference type="EMBL" id="JBHSFS010000002">
    <property type="protein sequence ID" value="MFC4512275.1"/>
    <property type="molecule type" value="Genomic_DNA"/>
</dbReference>
<name>A0ABV9BDA5_9ACTN</name>
<dbReference type="RefSeq" id="WP_417922351.1">
    <property type="nucleotide sequence ID" value="NZ_JBHSFS010000002.1"/>
</dbReference>
<feature type="region of interest" description="Disordered" evidence="1">
    <location>
        <begin position="129"/>
        <end position="151"/>
    </location>
</feature>
<keyword evidence="3" id="KW-1185">Reference proteome</keyword>
<sequence>MITSTTSALWTDNAPCASNADYVPDESLVRGPKEKLVDACAPLMQTCAKSCPYVTACFERVRPREGFDGVCAARLWVNGRLIAKAESAPDIPKLPSLAGVCGEVTGRRRHAALGEPLCGKCRDSQLRASSRQAGRANIRKRPEPAGQLAAA</sequence>
<evidence type="ECO:0000313" key="2">
    <source>
        <dbReference type="EMBL" id="MFC4512275.1"/>
    </source>
</evidence>
<protein>
    <recommendedName>
        <fullName evidence="4">4Fe-4S Wbl-type domain-containing protein</fullName>
    </recommendedName>
</protein>
<comment type="caution">
    <text evidence="2">The sequence shown here is derived from an EMBL/GenBank/DDBJ whole genome shotgun (WGS) entry which is preliminary data.</text>
</comment>
<evidence type="ECO:0000256" key="1">
    <source>
        <dbReference type="SAM" id="MobiDB-lite"/>
    </source>
</evidence>
<accession>A0ABV9BDA5</accession>
<organism evidence="2 3">
    <name type="scientific">Streptomyces ehimensis</name>
    <dbReference type="NCBI Taxonomy" id="68195"/>
    <lineage>
        <taxon>Bacteria</taxon>
        <taxon>Bacillati</taxon>
        <taxon>Actinomycetota</taxon>
        <taxon>Actinomycetes</taxon>
        <taxon>Kitasatosporales</taxon>
        <taxon>Streptomycetaceae</taxon>
        <taxon>Streptomyces</taxon>
    </lineage>
</organism>
<evidence type="ECO:0000313" key="3">
    <source>
        <dbReference type="Proteomes" id="UP001595990"/>
    </source>
</evidence>
<dbReference type="Proteomes" id="UP001595990">
    <property type="component" value="Unassembled WGS sequence"/>
</dbReference>
<gene>
    <name evidence="2" type="ORF">ACFPEN_04920</name>
</gene>